<dbReference type="Proteomes" id="UP000248132">
    <property type="component" value="Unassembled WGS sequence"/>
</dbReference>
<reference evidence="1 2" key="1">
    <citation type="submission" date="2018-06" db="EMBL/GenBank/DDBJ databases">
        <title>Genomic Encyclopedia of Type Strains, Phase I: the one thousand microbial genomes (KMG-I) project.</title>
        <authorList>
            <person name="Kyrpides N."/>
        </authorList>
    </citation>
    <scope>NUCLEOTIDE SEQUENCE [LARGE SCALE GENOMIC DNA]</scope>
    <source>
        <strain evidence="1 2">DSM 19573</strain>
    </source>
</reference>
<protein>
    <recommendedName>
        <fullName evidence="3">Tail tube protein</fullName>
    </recommendedName>
</protein>
<comment type="caution">
    <text evidence="1">The sequence shown here is derived from an EMBL/GenBank/DDBJ whole genome shotgun (WGS) entry which is preliminary data.</text>
</comment>
<keyword evidence="2" id="KW-1185">Reference proteome</keyword>
<dbReference type="RefSeq" id="WP_110462762.1">
    <property type="nucleotide sequence ID" value="NZ_QKMR01000017.1"/>
</dbReference>
<proteinExistence type="predicted"/>
<dbReference type="OrthoDB" id="2604320at2"/>
<gene>
    <name evidence="1" type="ORF">LY28_02763</name>
</gene>
<dbReference type="EMBL" id="QKMR01000017">
    <property type="protein sequence ID" value="PYG86737.1"/>
    <property type="molecule type" value="Genomic_DNA"/>
</dbReference>
<evidence type="ECO:0008006" key="3">
    <source>
        <dbReference type="Google" id="ProtNLM"/>
    </source>
</evidence>
<accession>A0A318XV76</accession>
<name>A0A318XV76_9FIRM</name>
<sequence>MSLRINGKTYDWADVDIKLSGLTLEFQEISYDDELEKELAYGKGQKPRGYGEGNYKAEGKVSLLRDDYDALLDYCRSKRISLFKLVIPKIIVSYANDGGRTRSDVLDTVTFTKRSNKAAQGDKSIKVDLDMLIVNGIESDGVKAL</sequence>
<evidence type="ECO:0000313" key="2">
    <source>
        <dbReference type="Proteomes" id="UP000248132"/>
    </source>
</evidence>
<dbReference type="AlphaFoldDB" id="A0A318XV76"/>
<evidence type="ECO:0000313" key="1">
    <source>
        <dbReference type="EMBL" id="PYG86737.1"/>
    </source>
</evidence>
<organism evidence="1 2">
    <name type="scientific">Ruminiclostridium sufflavum DSM 19573</name>
    <dbReference type="NCBI Taxonomy" id="1121337"/>
    <lineage>
        <taxon>Bacteria</taxon>
        <taxon>Bacillati</taxon>
        <taxon>Bacillota</taxon>
        <taxon>Clostridia</taxon>
        <taxon>Eubacteriales</taxon>
        <taxon>Oscillospiraceae</taxon>
        <taxon>Ruminiclostridium</taxon>
    </lineage>
</organism>